<dbReference type="AlphaFoldDB" id="A0A3B0WQF4"/>
<accession>A0A3B0WQF4</accession>
<protein>
    <submittedName>
        <fullName evidence="1">Uncharacterized protein</fullName>
    </submittedName>
</protein>
<dbReference type="Pfam" id="PF08003">
    <property type="entry name" value="Methyltransf_9"/>
    <property type="match status" value="1"/>
</dbReference>
<evidence type="ECO:0000313" key="1">
    <source>
        <dbReference type="EMBL" id="VAW52937.1"/>
    </source>
</evidence>
<name>A0A3B0WQF4_9ZZZZ</name>
<dbReference type="InterPro" id="IPR029063">
    <property type="entry name" value="SAM-dependent_MTases_sf"/>
</dbReference>
<gene>
    <name evidence="1" type="ORF">MNBD_GAMMA05-1880</name>
</gene>
<dbReference type="Gene3D" id="3.40.50.150">
    <property type="entry name" value="Vaccinia Virus protein VP39"/>
    <property type="match status" value="1"/>
</dbReference>
<reference evidence="1" key="1">
    <citation type="submission" date="2018-06" db="EMBL/GenBank/DDBJ databases">
        <authorList>
            <person name="Zhirakovskaya E."/>
        </authorList>
    </citation>
    <scope>NUCLEOTIDE SEQUENCE</scope>
</reference>
<dbReference type="CDD" id="cd02440">
    <property type="entry name" value="AdoMet_MTases"/>
    <property type="match status" value="1"/>
</dbReference>
<organism evidence="1">
    <name type="scientific">hydrothermal vent metagenome</name>
    <dbReference type="NCBI Taxonomy" id="652676"/>
    <lineage>
        <taxon>unclassified sequences</taxon>
        <taxon>metagenomes</taxon>
        <taxon>ecological metagenomes</taxon>
    </lineage>
</organism>
<dbReference type="EMBL" id="UOFE01000031">
    <property type="protein sequence ID" value="VAW52937.1"/>
    <property type="molecule type" value="Genomic_DNA"/>
</dbReference>
<proteinExistence type="predicted"/>
<dbReference type="InterPro" id="IPR027555">
    <property type="entry name" value="Mo5U34_MeTrfas-like"/>
</dbReference>
<dbReference type="SUPFAM" id="SSF53335">
    <property type="entry name" value="S-adenosyl-L-methionine-dependent methyltransferases"/>
    <property type="match status" value="1"/>
</dbReference>
<sequence length="334" mass="37766">MIVDSLHRIAPQWIRDLAPQTLVDILGTQTRFDAMPSYEFVQDLMQRYQTDNLVNTDPATFRKRIDEFLDLNDYEMEGYQNLKGQRDLSINFHWGHNHDFGDFKLKGQVGESHIALIMTFLDIFKVLPKSLEGLKILDIGCWTGGTSLLLAAMGAKVVAVEEVKKYIDCLEYLKHSFAIENLEPRNMSLYDCTTDEFQDSFDFVLFAGVLYHVTDPILALRITYNCLKDGGKCLMETAVHDSTEPLIAYHGPRVGILESKKNISQSGWNWFLPTPYTLSLMMQDVGFTDVQLGKTYRGRKGTGSGTASARVHAVGTRDKHVDILRAGLSVTDIR</sequence>